<evidence type="ECO:0000313" key="3">
    <source>
        <dbReference type="Proteomes" id="UP001485043"/>
    </source>
</evidence>
<feature type="signal peptide" evidence="1">
    <location>
        <begin position="1"/>
        <end position="27"/>
    </location>
</feature>
<keyword evidence="1" id="KW-0732">Signal</keyword>
<evidence type="ECO:0000313" key="2">
    <source>
        <dbReference type="EMBL" id="KAK9861799.1"/>
    </source>
</evidence>
<reference evidence="2 3" key="1">
    <citation type="journal article" date="2024" name="Nat. Commun.">
        <title>Phylogenomics reveals the evolutionary origins of lichenization in chlorophyte algae.</title>
        <authorList>
            <person name="Puginier C."/>
            <person name="Libourel C."/>
            <person name="Otte J."/>
            <person name="Skaloud P."/>
            <person name="Haon M."/>
            <person name="Grisel S."/>
            <person name="Petersen M."/>
            <person name="Berrin J.G."/>
            <person name="Delaux P.M."/>
            <person name="Dal Grande F."/>
            <person name="Keller J."/>
        </authorList>
    </citation>
    <scope>NUCLEOTIDE SEQUENCE [LARGE SCALE GENOMIC DNA]</scope>
    <source>
        <strain evidence="2 3">SAG 2523</strain>
    </source>
</reference>
<proteinExistence type="predicted"/>
<accession>A0AAW1SWU3</accession>
<dbReference type="AlphaFoldDB" id="A0AAW1SWU3"/>
<organism evidence="2 3">
    <name type="scientific">Apatococcus fuscideae</name>
    <dbReference type="NCBI Taxonomy" id="2026836"/>
    <lineage>
        <taxon>Eukaryota</taxon>
        <taxon>Viridiplantae</taxon>
        <taxon>Chlorophyta</taxon>
        <taxon>core chlorophytes</taxon>
        <taxon>Trebouxiophyceae</taxon>
        <taxon>Chlorellales</taxon>
        <taxon>Chlorellaceae</taxon>
        <taxon>Apatococcus</taxon>
    </lineage>
</organism>
<protein>
    <submittedName>
        <fullName evidence="2">Uncharacterized protein</fullName>
    </submittedName>
</protein>
<sequence>MQRALSSLLAWHLVLIWCAILPAEIGAQPAIGNCSIPGTVQFQASQDIPAQKAAVTTFFTSVNVLPAPPDAPLATLVQLALQVREDLETLLLDGNCSAALDYSILITEPAPWTLPGVSYCTWIGIQCCISGGGALRKPLPSTSPGLA</sequence>
<name>A0AAW1SWU3_9CHLO</name>
<feature type="chain" id="PRO_5043587284" evidence="1">
    <location>
        <begin position="28"/>
        <end position="147"/>
    </location>
</feature>
<evidence type="ECO:0000256" key="1">
    <source>
        <dbReference type="SAM" id="SignalP"/>
    </source>
</evidence>
<dbReference type="Proteomes" id="UP001485043">
    <property type="component" value="Unassembled WGS sequence"/>
</dbReference>
<gene>
    <name evidence="2" type="ORF">WJX84_003697</name>
</gene>
<keyword evidence="3" id="KW-1185">Reference proteome</keyword>
<dbReference type="EMBL" id="JALJOV010000699">
    <property type="protein sequence ID" value="KAK9861799.1"/>
    <property type="molecule type" value="Genomic_DNA"/>
</dbReference>
<comment type="caution">
    <text evidence="2">The sequence shown here is derived from an EMBL/GenBank/DDBJ whole genome shotgun (WGS) entry which is preliminary data.</text>
</comment>